<dbReference type="InterPro" id="IPR035810">
    <property type="entry name" value="PEBP_euk"/>
</dbReference>
<dbReference type="CDD" id="cd00866">
    <property type="entry name" value="PEBP_euk"/>
    <property type="match status" value="1"/>
</dbReference>
<reference evidence="3 4" key="1">
    <citation type="journal article" date="2018" name="Nat. Ecol. Evol.">
        <title>Genomic signatures of mitonuclear coevolution across populations of Tigriopus californicus.</title>
        <authorList>
            <person name="Barreto F.S."/>
            <person name="Watson E.T."/>
            <person name="Lima T.G."/>
            <person name="Willett C.S."/>
            <person name="Edmands S."/>
            <person name="Li W."/>
            <person name="Burton R.S."/>
        </authorList>
    </citation>
    <scope>NUCLEOTIDE SEQUENCE [LARGE SCALE GENOMIC DNA]</scope>
    <source>
        <strain evidence="3 4">San Diego</strain>
    </source>
</reference>
<protein>
    <submittedName>
        <fullName evidence="3">Uncharacterized protein</fullName>
    </submittedName>
</protein>
<dbReference type="STRING" id="6832.A0A553N755"/>
<evidence type="ECO:0000313" key="4">
    <source>
        <dbReference type="Proteomes" id="UP000318571"/>
    </source>
</evidence>
<comment type="caution">
    <text evidence="3">The sequence shown here is derived from an EMBL/GenBank/DDBJ whole genome shotgun (WGS) entry which is preliminary data.</text>
</comment>
<sequence length="184" mass="20581">MFLRTFIVHCAISLSLGLASNWDGLEQDLDLDLSNVAKLQVQFGGKGEILEVDLGKEIALNQVQQEPEITFEPESGANYTLIMVDPDAPSRKKPVAREWLHWLMVDIPGANIKAGKVITSFNPSGPPARSGFHRYVFMLFKQSSSLKNLKRIRTRRGFKVTKFMEDNGLGNTPVAANFYITQRA</sequence>
<dbReference type="OrthoDB" id="2506647at2759"/>
<gene>
    <name evidence="3" type="ORF">TCAL_12549</name>
</gene>
<name>A0A553N755_TIGCA</name>
<evidence type="ECO:0000256" key="2">
    <source>
        <dbReference type="SAM" id="SignalP"/>
    </source>
</evidence>
<dbReference type="SUPFAM" id="SSF49777">
    <property type="entry name" value="PEBP-like"/>
    <property type="match status" value="1"/>
</dbReference>
<keyword evidence="4" id="KW-1185">Reference proteome</keyword>
<dbReference type="InterPro" id="IPR008914">
    <property type="entry name" value="PEBP"/>
</dbReference>
<dbReference type="PROSITE" id="PS01220">
    <property type="entry name" value="PBP"/>
    <property type="match status" value="1"/>
</dbReference>
<dbReference type="PANTHER" id="PTHR11362">
    <property type="entry name" value="PHOSPHATIDYLETHANOLAMINE-BINDING PROTEIN"/>
    <property type="match status" value="1"/>
</dbReference>
<feature type="chain" id="PRO_5022097955" evidence="2">
    <location>
        <begin position="20"/>
        <end position="184"/>
    </location>
</feature>
<accession>A0A553N755</accession>
<dbReference type="AlphaFoldDB" id="A0A553N755"/>
<evidence type="ECO:0000256" key="1">
    <source>
        <dbReference type="ARBA" id="ARBA00007091"/>
    </source>
</evidence>
<dbReference type="InterPro" id="IPR001858">
    <property type="entry name" value="Phosphatidylethanolamine-bd_CS"/>
</dbReference>
<comment type="similarity">
    <text evidence="1">Belongs to the phosphatidylethanolamine-binding protein family.</text>
</comment>
<dbReference type="Gene3D" id="3.90.280.10">
    <property type="entry name" value="PEBP-like"/>
    <property type="match status" value="1"/>
</dbReference>
<dbReference type="Proteomes" id="UP000318571">
    <property type="component" value="Chromosome 8"/>
</dbReference>
<dbReference type="OMA" id="HIDKRTR"/>
<proteinExistence type="inferred from homology"/>
<feature type="signal peptide" evidence="2">
    <location>
        <begin position="1"/>
        <end position="19"/>
    </location>
</feature>
<organism evidence="3 4">
    <name type="scientific">Tigriopus californicus</name>
    <name type="common">Marine copepod</name>
    <dbReference type="NCBI Taxonomy" id="6832"/>
    <lineage>
        <taxon>Eukaryota</taxon>
        <taxon>Metazoa</taxon>
        <taxon>Ecdysozoa</taxon>
        <taxon>Arthropoda</taxon>
        <taxon>Crustacea</taxon>
        <taxon>Multicrustacea</taxon>
        <taxon>Hexanauplia</taxon>
        <taxon>Copepoda</taxon>
        <taxon>Harpacticoida</taxon>
        <taxon>Harpacticidae</taxon>
        <taxon>Tigriopus</taxon>
    </lineage>
</organism>
<keyword evidence="2" id="KW-0732">Signal</keyword>
<dbReference type="PANTHER" id="PTHR11362:SF82">
    <property type="entry name" value="PHOSPHATIDYLETHANOLAMINE-BINDING PROTEIN 4"/>
    <property type="match status" value="1"/>
</dbReference>
<evidence type="ECO:0000313" key="3">
    <source>
        <dbReference type="EMBL" id="TRY61269.1"/>
    </source>
</evidence>
<dbReference type="EMBL" id="VCGU01000459">
    <property type="protein sequence ID" value="TRY61269.1"/>
    <property type="molecule type" value="Genomic_DNA"/>
</dbReference>
<dbReference type="Pfam" id="PF01161">
    <property type="entry name" value="PBP"/>
    <property type="match status" value="1"/>
</dbReference>
<dbReference type="InterPro" id="IPR036610">
    <property type="entry name" value="PEBP-like_sf"/>
</dbReference>